<keyword evidence="2" id="KW-0809">Transit peptide</keyword>
<gene>
    <name evidence="3" type="ORF">NDU88_002631</name>
</gene>
<name>A0AAV7LPT2_PLEWA</name>
<evidence type="ECO:0000256" key="1">
    <source>
        <dbReference type="ARBA" id="ARBA00007692"/>
    </source>
</evidence>
<dbReference type="InterPro" id="IPR038538">
    <property type="entry name" value="MTERF_sf"/>
</dbReference>
<comment type="similarity">
    <text evidence="1">Belongs to the mTERF family.</text>
</comment>
<dbReference type="GO" id="GO:0003676">
    <property type="term" value="F:nucleic acid binding"/>
    <property type="evidence" value="ECO:0007669"/>
    <property type="project" value="InterPro"/>
</dbReference>
<dbReference type="GO" id="GO:0061668">
    <property type="term" value="P:mitochondrial ribosome assembly"/>
    <property type="evidence" value="ECO:0007669"/>
    <property type="project" value="TreeGrafter"/>
</dbReference>
<evidence type="ECO:0000313" key="4">
    <source>
        <dbReference type="Proteomes" id="UP001066276"/>
    </source>
</evidence>
<dbReference type="SMART" id="SM00733">
    <property type="entry name" value="Mterf"/>
    <property type="match status" value="4"/>
</dbReference>
<dbReference type="AlphaFoldDB" id="A0AAV7LPT2"/>
<keyword evidence="4" id="KW-1185">Reference proteome</keyword>
<dbReference type="PANTHER" id="PTHR13068">
    <property type="entry name" value="CGI-12 PROTEIN-RELATED"/>
    <property type="match status" value="1"/>
</dbReference>
<dbReference type="Proteomes" id="UP001066276">
    <property type="component" value="Chromosome 11"/>
</dbReference>
<comment type="caution">
    <text evidence="3">The sequence shown here is derived from an EMBL/GenBank/DDBJ whole genome shotgun (WGS) entry which is preliminary data.</text>
</comment>
<evidence type="ECO:0000313" key="3">
    <source>
        <dbReference type="EMBL" id="KAJ1089480.1"/>
    </source>
</evidence>
<proteinExistence type="inferred from homology"/>
<reference evidence="3" key="1">
    <citation type="journal article" date="2022" name="bioRxiv">
        <title>Sequencing and chromosome-scale assembly of the giantPleurodeles waltlgenome.</title>
        <authorList>
            <person name="Brown T."/>
            <person name="Elewa A."/>
            <person name="Iarovenko S."/>
            <person name="Subramanian E."/>
            <person name="Araus A.J."/>
            <person name="Petzold A."/>
            <person name="Susuki M."/>
            <person name="Suzuki K.-i.T."/>
            <person name="Hayashi T."/>
            <person name="Toyoda A."/>
            <person name="Oliveira C."/>
            <person name="Osipova E."/>
            <person name="Leigh N.D."/>
            <person name="Simon A."/>
            <person name="Yun M.H."/>
        </authorList>
    </citation>
    <scope>NUCLEOTIDE SEQUENCE</scope>
    <source>
        <strain evidence="3">20211129_DDA</strain>
        <tissue evidence="3">Liver</tissue>
    </source>
</reference>
<evidence type="ECO:0000256" key="2">
    <source>
        <dbReference type="ARBA" id="ARBA00022946"/>
    </source>
</evidence>
<dbReference type="Pfam" id="PF02536">
    <property type="entry name" value="mTERF"/>
    <property type="match status" value="1"/>
</dbReference>
<organism evidence="3 4">
    <name type="scientific">Pleurodeles waltl</name>
    <name type="common">Iberian ribbed newt</name>
    <dbReference type="NCBI Taxonomy" id="8319"/>
    <lineage>
        <taxon>Eukaryota</taxon>
        <taxon>Metazoa</taxon>
        <taxon>Chordata</taxon>
        <taxon>Craniata</taxon>
        <taxon>Vertebrata</taxon>
        <taxon>Euteleostomi</taxon>
        <taxon>Amphibia</taxon>
        <taxon>Batrachia</taxon>
        <taxon>Caudata</taxon>
        <taxon>Salamandroidea</taxon>
        <taxon>Salamandridae</taxon>
        <taxon>Pleurodelinae</taxon>
        <taxon>Pleurodeles</taxon>
    </lineage>
</organism>
<dbReference type="InterPro" id="IPR003690">
    <property type="entry name" value="MTERF"/>
</dbReference>
<evidence type="ECO:0008006" key="5">
    <source>
        <dbReference type="Google" id="ProtNLM"/>
    </source>
</evidence>
<dbReference type="GO" id="GO:0006390">
    <property type="term" value="P:mitochondrial transcription"/>
    <property type="evidence" value="ECO:0007669"/>
    <property type="project" value="TreeGrafter"/>
</dbReference>
<protein>
    <recommendedName>
        <fullName evidence="5">Mitochondrial transcription termination factor 4</fullName>
    </recommendedName>
</protein>
<accession>A0AAV7LPT2</accession>
<sequence length="315" mass="35791">MQFAPRTSLFMHMCSKQDELRTLCTGTRSSINSVFPVSSSEGKGYPKQRKSLQECDNHLLSGSEQSLVLDEAVASFFSLGFSNVQVTQLLVLSQAGGVGFEQSLTIVSELLLLGLNPGTVLKMLQKSPDVQRVPVKQLKDRAENLRRLGLGEGSLQRVISHIPSLLMVSRKHADAVVRCLKERCLFSAQQLTEIVRTCPGILKEQPDELEHKFQYAHFRLGVRQQEVVKSRLFHFSLSELKYRHSFLERLGRYQTPDKKGQTQICNPKLKEVIGVSEDLFLSKVALSTQEEFHIFKKLLNREEEELMEEEEDEEV</sequence>
<dbReference type="PANTHER" id="PTHR13068:SF203">
    <property type="entry name" value="TRANSCRIPTION TERMINATION FACTOR 4, MITOCHONDRIAL"/>
    <property type="match status" value="1"/>
</dbReference>
<dbReference type="Gene3D" id="1.25.70.10">
    <property type="entry name" value="Transcription termination factor 3, mitochondrial"/>
    <property type="match status" value="1"/>
</dbReference>
<dbReference type="EMBL" id="JANPWB010000015">
    <property type="protein sequence ID" value="KAJ1089480.1"/>
    <property type="molecule type" value="Genomic_DNA"/>
</dbReference>
<dbReference type="GO" id="GO:0005739">
    <property type="term" value="C:mitochondrion"/>
    <property type="evidence" value="ECO:0007669"/>
    <property type="project" value="TreeGrafter"/>
</dbReference>